<keyword evidence="1" id="KW-0304">Gas vesicle</keyword>
<keyword evidence="5" id="KW-1185">Reference proteome</keyword>
<organism evidence="4 5">
    <name type="scientific">Nocardioides mesophilus</name>
    <dbReference type="NCBI Taxonomy" id="433659"/>
    <lineage>
        <taxon>Bacteria</taxon>
        <taxon>Bacillati</taxon>
        <taxon>Actinomycetota</taxon>
        <taxon>Actinomycetes</taxon>
        <taxon>Propionibacteriales</taxon>
        <taxon>Nocardioidaceae</taxon>
        <taxon>Nocardioides</taxon>
    </lineage>
</organism>
<sequence length="261" mass="28055">MSRGEGKVLHAYGVMDNVDVPLPGAGIADTPVDVLDLGPVAVVTGRLDGAEFGEARWEAQGRDPAWIAPLARRHHEVVQQLCSVDGVAVVPWRLPGIYADDAALESAVRDRLDDVLEVLDRVRGHAEWGLKVYLVDPGMPAAPAAPTSGRDYLRQRAAEAEARARGSAGRLQQVLEAYETVATVSARSVANAVQDEALTGRHEPMLLNSAHLVASGHEDAFFVTVREQAEMLSGAGMRLEVSGPWPPYNFTEPDRPGGEEE</sequence>
<proteinExistence type="inferred from homology"/>
<accession>A0A7G9R7H0</accession>
<dbReference type="AlphaFoldDB" id="A0A7G9R7H0"/>
<evidence type="ECO:0000313" key="5">
    <source>
        <dbReference type="Proteomes" id="UP000515947"/>
    </source>
</evidence>
<evidence type="ECO:0000313" key="4">
    <source>
        <dbReference type="EMBL" id="QNN51545.1"/>
    </source>
</evidence>
<reference evidence="4 5" key="1">
    <citation type="submission" date="2020-08" db="EMBL/GenBank/DDBJ databases">
        <title>Genome sequence of Nocardioides mesophilus KACC 16243T.</title>
        <authorList>
            <person name="Hyun D.-W."/>
            <person name="Bae J.-W."/>
        </authorList>
    </citation>
    <scope>NUCLEOTIDE SEQUENCE [LARGE SCALE GENOMIC DNA]</scope>
    <source>
        <strain evidence="4 5">KACC 16243</strain>
    </source>
</reference>
<gene>
    <name evidence="4" type="ORF">H9L09_13265</name>
</gene>
<comment type="subcellular location">
    <subcellularLocation>
        <location evidence="2">Gas vesicle</location>
    </subcellularLocation>
</comment>
<evidence type="ECO:0000256" key="1">
    <source>
        <dbReference type="ARBA" id="ARBA00022987"/>
    </source>
</evidence>
<dbReference type="InterPro" id="IPR009430">
    <property type="entry name" value="GvpL/GvpF"/>
</dbReference>
<dbReference type="PANTHER" id="PTHR36852">
    <property type="entry name" value="PROTEIN GVPL 2"/>
    <property type="match status" value="1"/>
</dbReference>
<dbReference type="GO" id="GO:0031412">
    <property type="term" value="P:gas vesicle organization"/>
    <property type="evidence" value="ECO:0007669"/>
    <property type="project" value="InterPro"/>
</dbReference>
<evidence type="ECO:0000256" key="3">
    <source>
        <dbReference type="ARBA" id="ARBA00035643"/>
    </source>
</evidence>
<dbReference type="RefSeq" id="WP_187577381.1">
    <property type="nucleotide sequence ID" value="NZ_CP060713.1"/>
</dbReference>
<dbReference type="KEGG" id="nmes:H9L09_13265"/>
<dbReference type="Proteomes" id="UP000515947">
    <property type="component" value="Chromosome"/>
</dbReference>
<dbReference type="Pfam" id="PF06386">
    <property type="entry name" value="GvpL_GvpF"/>
    <property type="match status" value="1"/>
</dbReference>
<dbReference type="GO" id="GO:0031411">
    <property type="term" value="C:gas vesicle"/>
    <property type="evidence" value="ECO:0007669"/>
    <property type="project" value="UniProtKB-SubCell"/>
</dbReference>
<dbReference type="EMBL" id="CP060713">
    <property type="protein sequence ID" value="QNN51545.1"/>
    <property type="molecule type" value="Genomic_DNA"/>
</dbReference>
<protein>
    <submittedName>
        <fullName evidence="4">GvpL/GvpF family gas vesicle protein</fullName>
    </submittedName>
</protein>
<evidence type="ECO:0000256" key="2">
    <source>
        <dbReference type="ARBA" id="ARBA00035108"/>
    </source>
</evidence>
<comment type="similarity">
    <text evidence="3">Belongs to the gas vesicle GvpF/GvpL family.</text>
</comment>
<dbReference type="PANTHER" id="PTHR36852:SF1">
    <property type="entry name" value="PROTEIN GVPL 2"/>
    <property type="match status" value="1"/>
</dbReference>
<name>A0A7G9R7H0_9ACTN</name>